<evidence type="ECO:0000256" key="6">
    <source>
        <dbReference type="ARBA" id="ARBA00023136"/>
    </source>
</evidence>
<evidence type="ECO:0000256" key="5">
    <source>
        <dbReference type="ARBA" id="ARBA00022989"/>
    </source>
</evidence>
<evidence type="ECO:0000256" key="4">
    <source>
        <dbReference type="ARBA" id="ARBA00022692"/>
    </source>
</evidence>
<gene>
    <name evidence="8" type="ORF">H4K34_04440</name>
</gene>
<dbReference type="GO" id="GO:0022857">
    <property type="term" value="F:transmembrane transporter activity"/>
    <property type="evidence" value="ECO:0007669"/>
    <property type="project" value="InterPro"/>
</dbReference>
<comment type="similarity">
    <text evidence="2 7">Belongs to the ExbD/TolR family.</text>
</comment>
<dbReference type="Gene3D" id="3.30.420.270">
    <property type="match status" value="1"/>
</dbReference>
<evidence type="ECO:0000313" key="8">
    <source>
        <dbReference type="EMBL" id="QNR25093.1"/>
    </source>
</evidence>
<dbReference type="RefSeq" id="WP_210759618.1">
    <property type="nucleotide sequence ID" value="NZ_CP060139.1"/>
</dbReference>
<sequence length="130" mass="14462">MDLQRRSKVSAEFNMSSMTDIVFLLLIFFMLASTLVTTSALDLVLPKSEAQTVKRKDVSVNIDPNKQISVGSVIVSLSELEREVLKQVAGKEEAVVILRADKSVPYEMVVKVMDIAYRNRLKMIAATDPS</sequence>
<evidence type="ECO:0000256" key="1">
    <source>
        <dbReference type="ARBA" id="ARBA00004162"/>
    </source>
</evidence>
<name>A0A7H0VH95_9FLAO</name>
<dbReference type="PANTHER" id="PTHR30558">
    <property type="entry name" value="EXBD MEMBRANE COMPONENT OF PMF-DRIVEN MACROMOLECULE IMPORT SYSTEM"/>
    <property type="match status" value="1"/>
</dbReference>
<dbReference type="Proteomes" id="UP000516305">
    <property type="component" value="Chromosome"/>
</dbReference>
<dbReference type="PANTHER" id="PTHR30558:SF7">
    <property type="entry name" value="TOL-PAL SYSTEM PROTEIN TOLR"/>
    <property type="match status" value="1"/>
</dbReference>
<reference evidence="8 9" key="1">
    <citation type="submission" date="2020-08" db="EMBL/GenBank/DDBJ databases">
        <title>Croceimicrobium hydrocarbonivorans gen. nov., sp. nov., a novel marine bacterium isolated from a bacterial consortium that degrades polyethylene terephthalate.</title>
        <authorList>
            <person name="Liu R."/>
        </authorList>
    </citation>
    <scope>NUCLEOTIDE SEQUENCE [LARGE SCALE GENOMIC DNA]</scope>
    <source>
        <strain evidence="8 9">A20-9</strain>
    </source>
</reference>
<keyword evidence="4 7" id="KW-0812">Transmembrane</keyword>
<keyword evidence="7" id="KW-0813">Transport</keyword>
<dbReference type="EMBL" id="CP060139">
    <property type="protein sequence ID" value="QNR25093.1"/>
    <property type="molecule type" value="Genomic_DNA"/>
</dbReference>
<evidence type="ECO:0000256" key="3">
    <source>
        <dbReference type="ARBA" id="ARBA00022475"/>
    </source>
</evidence>
<dbReference type="InterPro" id="IPR003400">
    <property type="entry name" value="ExbD"/>
</dbReference>
<dbReference type="Pfam" id="PF02472">
    <property type="entry name" value="ExbD"/>
    <property type="match status" value="1"/>
</dbReference>
<keyword evidence="7" id="KW-0653">Protein transport</keyword>
<evidence type="ECO:0000256" key="2">
    <source>
        <dbReference type="ARBA" id="ARBA00005811"/>
    </source>
</evidence>
<proteinExistence type="inferred from homology"/>
<dbReference type="GO" id="GO:0005886">
    <property type="term" value="C:plasma membrane"/>
    <property type="evidence" value="ECO:0007669"/>
    <property type="project" value="UniProtKB-SubCell"/>
</dbReference>
<organism evidence="8 9">
    <name type="scientific">Croceimicrobium hydrocarbonivorans</name>
    <dbReference type="NCBI Taxonomy" id="2761580"/>
    <lineage>
        <taxon>Bacteria</taxon>
        <taxon>Pseudomonadati</taxon>
        <taxon>Bacteroidota</taxon>
        <taxon>Flavobacteriia</taxon>
        <taxon>Flavobacteriales</taxon>
        <taxon>Owenweeksiaceae</taxon>
        <taxon>Croceimicrobium</taxon>
    </lineage>
</organism>
<keyword evidence="5" id="KW-1133">Transmembrane helix</keyword>
<accession>A0A7H0VH95</accession>
<evidence type="ECO:0000313" key="9">
    <source>
        <dbReference type="Proteomes" id="UP000516305"/>
    </source>
</evidence>
<protein>
    <submittedName>
        <fullName evidence="8">Biopolymer transporter ExbD</fullName>
    </submittedName>
</protein>
<dbReference type="GO" id="GO:0015031">
    <property type="term" value="P:protein transport"/>
    <property type="evidence" value="ECO:0007669"/>
    <property type="project" value="UniProtKB-KW"/>
</dbReference>
<keyword evidence="6" id="KW-0472">Membrane</keyword>
<dbReference type="KEGG" id="chyd:H4K34_04440"/>
<dbReference type="AlphaFoldDB" id="A0A7H0VH95"/>
<keyword evidence="3" id="KW-1003">Cell membrane</keyword>
<evidence type="ECO:0000256" key="7">
    <source>
        <dbReference type="RuleBase" id="RU003879"/>
    </source>
</evidence>
<keyword evidence="9" id="KW-1185">Reference proteome</keyword>
<comment type="subcellular location">
    <subcellularLocation>
        <location evidence="1">Cell membrane</location>
        <topology evidence="1">Single-pass membrane protein</topology>
    </subcellularLocation>
    <subcellularLocation>
        <location evidence="7">Cell membrane</location>
        <topology evidence="7">Single-pass type II membrane protein</topology>
    </subcellularLocation>
</comment>